<keyword evidence="4" id="KW-0540">Nuclease</keyword>
<proteinExistence type="inferred from homology"/>
<evidence type="ECO:0000313" key="10">
    <source>
        <dbReference type="Proteomes" id="UP001353858"/>
    </source>
</evidence>
<keyword evidence="5" id="KW-0479">Metal-binding</keyword>
<comment type="similarity">
    <text evidence="3">Belongs to the HARBI1 family.</text>
</comment>
<evidence type="ECO:0000256" key="5">
    <source>
        <dbReference type="ARBA" id="ARBA00022723"/>
    </source>
</evidence>
<dbReference type="GO" id="GO:0046872">
    <property type="term" value="F:metal ion binding"/>
    <property type="evidence" value="ECO:0007669"/>
    <property type="project" value="UniProtKB-KW"/>
</dbReference>
<protein>
    <recommendedName>
        <fullName evidence="8">DDE Tnp4 domain-containing protein</fullName>
    </recommendedName>
</protein>
<evidence type="ECO:0000313" key="9">
    <source>
        <dbReference type="EMBL" id="KAK4886545.1"/>
    </source>
</evidence>
<comment type="cofactor">
    <cofactor evidence="1">
        <name>a divalent metal cation</name>
        <dbReference type="ChEBI" id="CHEBI:60240"/>
    </cofactor>
</comment>
<dbReference type="GO" id="GO:0005634">
    <property type="term" value="C:nucleus"/>
    <property type="evidence" value="ECO:0007669"/>
    <property type="project" value="UniProtKB-SubCell"/>
</dbReference>
<feature type="domain" description="DDE Tnp4" evidence="8">
    <location>
        <begin position="6"/>
        <end position="150"/>
    </location>
</feature>
<dbReference type="InterPro" id="IPR027806">
    <property type="entry name" value="HARBI1_dom"/>
</dbReference>
<dbReference type="InterPro" id="IPR045249">
    <property type="entry name" value="HARBI1-like"/>
</dbReference>
<dbReference type="GO" id="GO:0004518">
    <property type="term" value="F:nuclease activity"/>
    <property type="evidence" value="ECO:0007669"/>
    <property type="project" value="UniProtKB-KW"/>
</dbReference>
<keyword evidence="7" id="KW-0539">Nucleus</keyword>
<dbReference type="AlphaFoldDB" id="A0AAN7SSW9"/>
<keyword evidence="6" id="KW-0378">Hydrolase</keyword>
<dbReference type="EMBL" id="JARPUR010000001">
    <property type="protein sequence ID" value="KAK4886545.1"/>
    <property type="molecule type" value="Genomic_DNA"/>
</dbReference>
<evidence type="ECO:0000256" key="4">
    <source>
        <dbReference type="ARBA" id="ARBA00022722"/>
    </source>
</evidence>
<accession>A0AAN7SSW9</accession>
<evidence type="ECO:0000256" key="6">
    <source>
        <dbReference type="ARBA" id="ARBA00022801"/>
    </source>
</evidence>
<evidence type="ECO:0000256" key="3">
    <source>
        <dbReference type="ARBA" id="ARBA00006958"/>
    </source>
</evidence>
<evidence type="ECO:0000256" key="2">
    <source>
        <dbReference type="ARBA" id="ARBA00004123"/>
    </source>
</evidence>
<evidence type="ECO:0000256" key="7">
    <source>
        <dbReference type="ARBA" id="ARBA00023242"/>
    </source>
</evidence>
<sequence>MVLTTNYKGQNSIVLLAFADATYKFTYVNLRANGRISDGVFQQCQLSNALQNNSLNLPPSECLPGGQIKVPYMIVADDAFPLGEHLIKPYPQRGLTYECRIFNYRLSRARRIIENSFGILVNRFRVLLSPINLSATKVEKITLCCVILHNFLCTQNRNVRIKTNIAKKNNLHKICQQGGNQSTNTAREIRDELKRFFNSPEGKVEWQDRAIANNNM</sequence>
<comment type="caution">
    <text evidence="9">The sequence shown here is derived from an EMBL/GenBank/DDBJ whole genome shotgun (WGS) entry which is preliminary data.</text>
</comment>
<name>A0AAN7SSW9_9COLE</name>
<reference evidence="10" key="1">
    <citation type="submission" date="2023-01" db="EMBL/GenBank/DDBJ databases">
        <title>Key to firefly adult light organ development and bioluminescence: homeobox transcription factors regulate luciferase expression and transportation to peroxisome.</title>
        <authorList>
            <person name="Fu X."/>
        </authorList>
    </citation>
    <scope>NUCLEOTIDE SEQUENCE [LARGE SCALE GENOMIC DNA]</scope>
</reference>
<keyword evidence="10" id="KW-1185">Reference proteome</keyword>
<evidence type="ECO:0000256" key="1">
    <source>
        <dbReference type="ARBA" id="ARBA00001968"/>
    </source>
</evidence>
<dbReference type="Pfam" id="PF13359">
    <property type="entry name" value="DDE_Tnp_4"/>
    <property type="match status" value="1"/>
</dbReference>
<comment type="subcellular location">
    <subcellularLocation>
        <location evidence="2">Nucleus</location>
    </subcellularLocation>
</comment>
<dbReference type="PANTHER" id="PTHR22930">
    <property type="match status" value="1"/>
</dbReference>
<evidence type="ECO:0000259" key="8">
    <source>
        <dbReference type="Pfam" id="PF13359"/>
    </source>
</evidence>
<dbReference type="GO" id="GO:0016787">
    <property type="term" value="F:hydrolase activity"/>
    <property type="evidence" value="ECO:0007669"/>
    <property type="project" value="UniProtKB-KW"/>
</dbReference>
<dbReference type="PANTHER" id="PTHR22930:SF269">
    <property type="entry name" value="NUCLEASE HARBI1-LIKE PROTEIN"/>
    <property type="match status" value="1"/>
</dbReference>
<gene>
    <name evidence="9" type="ORF">RN001_002816</name>
</gene>
<organism evidence="9 10">
    <name type="scientific">Aquatica leii</name>
    <dbReference type="NCBI Taxonomy" id="1421715"/>
    <lineage>
        <taxon>Eukaryota</taxon>
        <taxon>Metazoa</taxon>
        <taxon>Ecdysozoa</taxon>
        <taxon>Arthropoda</taxon>
        <taxon>Hexapoda</taxon>
        <taxon>Insecta</taxon>
        <taxon>Pterygota</taxon>
        <taxon>Neoptera</taxon>
        <taxon>Endopterygota</taxon>
        <taxon>Coleoptera</taxon>
        <taxon>Polyphaga</taxon>
        <taxon>Elateriformia</taxon>
        <taxon>Elateroidea</taxon>
        <taxon>Lampyridae</taxon>
        <taxon>Luciolinae</taxon>
        <taxon>Aquatica</taxon>
    </lineage>
</organism>
<dbReference type="Proteomes" id="UP001353858">
    <property type="component" value="Unassembled WGS sequence"/>
</dbReference>